<proteinExistence type="predicted"/>
<dbReference type="InterPro" id="IPR039420">
    <property type="entry name" value="WalR-like"/>
</dbReference>
<dbReference type="PROSITE" id="PS50110">
    <property type="entry name" value="RESPONSE_REGULATORY"/>
    <property type="match status" value="1"/>
</dbReference>
<gene>
    <name evidence="7" type="ORF">BKA14_000653</name>
</gene>
<keyword evidence="4" id="KW-0804">Transcription</keyword>
<feature type="domain" description="Response regulatory" evidence="6">
    <location>
        <begin position="34"/>
        <end position="150"/>
    </location>
</feature>
<evidence type="ECO:0000256" key="1">
    <source>
        <dbReference type="ARBA" id="ARBA00022553"/>
    </source>
</evidence>
<protein>
    <submittedName>
        <fullName evidence="7">Two-component system phosphate regulon response regulator PhoB/two-component system alkaline phosphatase synthesis response regulator PhoP</fullName>
    </submittedName>
</protein>
<evidence type="ECO:0000313" key="8">
    <source>
        <dbReference type="Proteomes" id="UP000542742"/>
    </source>
</evidence>
<name>A0A7W7FZX0_9ACTN</name>
<dbReference type="SMART" id="SM00448">
    <property type="entry name" value="REC"/>
    <property type="match status" value="1"/>
</dbReference>
<accession>A0A7W7FZX0</accession>
<feature type="modified residue" description="4-aspartylphosphate" evidence="5">
    <location>
        <position position="83"/>
    </location>
</feature>
<sequence>MVGATVSIVPTFIAPASGHPAPVADWVTDLAEPTILVADDDEDVRDLVTSKLVAAGYRVITADDGASALRQVVTEQPDMVILDVSMPGLDGLSVCYELHSSADTAQIPVLMMSGHSRQVDIDLGLTVGADDYLVKPFNPAELVRRVRWLLLANED</sequence>
<dbReference type="EMBL" id="JACHMF010000001">
    <property type="protein sequence ID" value="MBB4690505.1"/>
    <property type="molecule type" value="Genomic_DNA"/>
</dbReference>
<keyword evidence="2" id="KW-0805">Transcription regulation</keyword>
<dbReference type="Gene3D" id="3.40.50.2300">
    <property type="match status" value="1"/>
</dbReference>
<dbReference type="InterPro" id="IPR011006">
    <property type="entry name" value="CheY-like_superfamily"/>
</dbReference>
<dbReference type="PANTHER" id="PTHR48111:SF4">
    <property type="entry name" value="DNA-BINDING DUAL TRANSCRIPTIONAL REGULATOR OMPR"/>
    <property type="match status" value="1"/>
</dbReference>
<reference evidence="7 8" key="1">
    <citation type="submission" date="2020-08" db="EMBL/GenBank/DDBJ databases">
        <title>Sequencing the genomes of 1000 actinobacteria strains.</title>
        <authorList>
            <person name="Klenk H.-P."/>
        </authorList>
    </citation>
    <scope>NUCLEOTIDE SEQUENCE [LARGE SCALE GENOMIC DNA]</scope>
    <source>
        <strain evidence="7 8">DSM 45518</strain>
    </source>
</reference>
<dbReference type="GO" id="GO:0006355">
    <property type="term" value="P:regulation of DNA-templated transcription"/>
    <property type="evidence" value="ECO:0007669"/>
    <property type="project" value="TreeGrafter"/>
</dbReference>
<evidence type="ECO:0000256" key="4">
    <source>
        <dbReference type="ARBA" id="ARBA00023163"/>
    </source>
</evidence>
<keyword evidence="8" id="KW-1185">Reference proteome</keyword>
<dbReference type="PANTHER" id="PTHR48111">
    <property type="entry name" value="REGULATOR OF RPOS"/>
    <property type="match status" value="1"/>
</dbReference>
<evidence type="ECO:0000256" key="2">
    <source>
        <dbReference type="ARBA" id="ARBA00023015"/>
    </source>
</evidence>
<dbReference type="GO" id="GO:0000976">
    <property type="term" value="F:transcription cis-regulatory region binding"/>
    <property type="evidence" value="ECO:0007669"/>
    <property type="project" value="TreeGrafter"/>
</dbReference>
<dbReference type="Pfam" id="PF00072">
    <property type="entry name" value="Response_reg"/>
    <property type="match status" value="1"/>
</dbReference>
<evidence type="ECO:0000259" key="6">
    <source>
        <dbReference type="PROSITE" id="PS50110"/>
    </source>
</evidence>
<comment type="caution">
    <text evidence="7">The sequence shown here is derived from an EMBL/GenBank/DDBJ whole genome shotgun (WGS) entry which is preliminary data.</text>
</comment>
<dbReference type="GO" id="GO:0005829">
    <property type="term" value="C:cytosol"/>
    <property type="evidence" value="ECO:0007669"/>
    <property type="project" value="TreeGrafter"/>
</dbReference>
<evidence type="ECO:0000256" key="5">
    <source>
        <dbReference type="PROSITE-ProRule" id="PRU00169"/>
    </source>
</evidence>
<evidence type="ECO:0000256" key="3">
    <source>
        <dbReference type="ARBA" id="ARBA00023125"/>
    </source>
</evidence>
<organism evidence="7 8">
    <name type="scientific">Paractinoplanes abujensis</name>
    <dbReference type="NCBI Taxonomy" id="882441"/>
    <lineage>
        <taxon>Bacteria</taxon>
        <taxon>Bacillati</taxon>
        <taxon>Actinomycetota</taxon>
        <taxon>Actinomycetes</taxon>
        <taxon>Micromonosporales</taxon>
        <taxon>Micromonosporaceae</taxon>
        <taxon>Paractinoplanes</taxon>
    </lineage>
</organism>
<keyword evidence="3" id="KW-0238">DNA-binding</keyword>
<evidence type="ECO:0000313" key="7">
    <source>
        <dbReference type="EMBL" id="MBB4690505.1"/>
    </source>
</evidence>
<dbReference type="RefSeq" id="WP_184949460.1">
    <property type="nucleotide sequence ID" value="NZ_BOMC01000050.1"/>
</dbReference>
<dbReference type="SUPFAM" id="SSF52172">
    <property type="entry name" value="CheY-like"/>
    <property type="match status" value="1"/>
</dbReference>
<dbReference type="InterPro" id="IPR001789">
    <property type="entry name" value="Sig_transdc_resp-reg_receiver"/>
</dbReference>
<dbReference type="GO" id="GO:0000156">
    <property type="term" value="F:phosphorelay response regulator activity"/>
    <property type="evidence" value="ECO:0007669"/>
    <property type="project" value="TreeGrafter"/>
</dbReference>
<keyword evidence="1 5" id="KW-0597">Phosphoprotein</keyword>
<dbReference type="GO" id="GO:0032993">
    <property type="term" value="C:protein-DNA complex"/>
    <property type="evidence" value="ECO:0007669"/>
    <property type="project" value="TreeGrafter"/>
</dbReference>
<dbReference type="Proteomes" id="UP000542742">
    <property type="component" value="Unassembled WGS sequence"/>
</dbReference>
<dbReference type="AlphaFoldDB" id="A0A7W7FZX0"/>